<evidence type="ECO:0000313" key="2">
    <source>
        <dbReference type="Proteomes" id="UP000193335"/>
    </source>
</evidence>
<evidence type="ECO:0000313" key="1">
    <source>
        <dbReference type="EMBL" id="OSJ32529.1"/>
    </source>
</evidence>
<sequence>MPARWLLRNVFSDHYAAELAKAVTEGPVLPMHYGGARPHANVAAATADRDCMREGDWRYD</sequence>
<dbReference type="AlphaFoldDB" id="A0A1Y2JQ91"/>
<proteinExistence type="predicted"/>
<reference evidence="1 2" key="1">
    <citation type="submission" date="2017-03" db="EMBL/GenBank/DDBJ databases">
        <title>Whole genome sequences of fourteen strains of Bradyrhizobium canariense and one strain of Bradyrhizobium japonicum isolated from Lupinus (Papilionoideae: Genisteae) species in Algeria.</title>
        <authorList>
            <person name="Crovadore J."/>
            <person name="Chekireb D."/>
            <person name="Brachmann A."/>
            <person name="Chablais R."/>
            <person name="Cochard B."/>
            <person name="Lefort F."/>
        </authorList>
    </citation>
    <scope>NUCLEOTIDE SEQUENCE [LARGE SCALE GENOMIC DNA]</scope>
    <source>
        <strain evidence="1 2">UBMA197</strain>
    </source>
</reference>
<comment type="caution">
    <text evidence="1">The sequence shown here is derived from an EMBL/GenBank/DDBJ whole genome shotgun (WGS) entry which is preliminary data.</text>
</comment>
<name>A0A1Y2JQ91_BRAJP</name>
<dbReference type="EMBL" id="NAFL01000248">
    <property type="protein sequence ID" value="OSJ32529.1"/>
    <property type="molecule type" value="Genomic_DNA"/>
</dbReference>
<protein>
    <submittedName>
        <fullName evidence="1">Uncharacterized protein</fullName>
    </submittedName>
</protein>
<dbReference type="Proteomes" id="UP000193335">
    <property type="component" value="Unassembled WGS sequence"/>
</dbReference>
<gene>
    <name evidence="1" type="ORF">BSZ19_18415</name>
</gene>
<accession>A0A1Y2JQ91</accession>
<organism evidence="1 2">
    <name type="scientific">Bradyrhizobium japonicum</name>
    <dbReference type="NCBI Taxonomy" id="375"/>
    <lineage>
        <taxon>Bacteria</taxon>
        <taxon>Pseudomonadati</taxon>
        <taxon>Pseudomonadota</taxon>
        <taxon>Alphaproteobacteria</taxon>
        <taxon>Hyphomicrobiales</taxon>
        <taxon>Nitrobacteraceae</taxon>
        <taxon>Bradyrhizobium</taxon>
    </lineage>
</organism>